<organism evidence="2 3">
    <name type="scientific">Candidatus Magnetoglobus multicellularis str. Araruama</name>
    <dbReference type="NCBI Taxonomy" id="890399"/>
    <lineage>
        <taxon>Bacteria</taxon>
        <taxon>Pseudomonadati</taxon>
        <taxon>Thermodesulfobacteriota</taxon>
        <taxon>Desulfobacteria</taxon>
        <taxon>Desulfobacterales</taxon>
        <taxon>Desulfobacteraceae</taxon>
        <taxon>Candidatus Magnetoglobus</taxon>
    </lineage>
</organism>
<evidence type="ECO:0000259" key="1">
    <source>
        <dbReference type="Pfam" id="PF18588"/>
    </source>
</evidence>
<protein>
    <recommendedName>
        <fullName evidence="1">Polysaccharide biosynthesis enzyme WcbI domain-containing protein</fullName>
    </recommendedName>
</protein>
<dbReference type="EMBL" id="ATBP01000725">
    <property type="protein sequence ID" value="ETR69148.1"/>
    <property type="molecule type" value="Genomic_DNA"/>
</dbReference>
<sequence>MRNMVVFGNCQGYKLKELLSAVLPASEFDISYFSNNIKSGYMKPNQEILSEIGECDILIYQPLSDSHGELCDENIRKIIKSKCKVISFPYIFNSGTYSLSHAPCYNGHRYGFIFGEEVIIDLLKSGKSKEDIIHDYRKGAIDFNLTARFNKCLTEMKRRELSTDIKLSEFISHNYNKAKFFITHNHPSNIVFHEMIRQIMTIVPLPIDQSKIQKSAIPDLPETTCPITPHDITTHSYQFKTHEDWFIKGSSLIELIADNYWIESIKPEPTSENKIFQPLEP</sequence>
<evidence type="ECO:0000313" key="3">
    <source>
        <dbReference type="Proteomes" id="UP000189670"/>
    </source>
</evidence>
<dbReference type="Pfam" id="PF18588">
    <property type="entry name" value="WcbI"/>
    <property type="match status" value="1"/>
</dbReference>
<dbReference type="InterPro" id="IPR041307">
    <property type="entry name" value="WcbI"/>
</dbReference>
<reference evidence="3" key="1">
    <citation type="submission" date="2012-11" db="EMBL/GenBank/DDBJ databases">
        <authorList>
            <person name="Lucero-Rivera Y.E."/>
            <person name="Tovar-Ramirez D."/>
        </authorList>
    </citation>
    <scope>NUCLEOTIDE SEQUENCE [LARGE SCALE GENOMIC DNA]</scope>
    <source>
        <strain evidence="3">Araruama</strain>
    </source>
</reference>
<proteinExistence type="predicted"/>
<dbReference type="Gene3D" id="3.40.50.12080">
    <property type="match status" value="2"/>
</dbReference>
<dbReference type="AlphaFoldDB" id="A0A1V1P2W4"/>
<comment type="caution">
    <text evidence="2">The sequence shown here is derived from an EMBL/GenBank/DDBJ whole genome shotgun (WGS) entry which is preliminary data.</text>
</comment>
<gene>
    <name evidence="2" type="ORF">OMM_04122</name>
</gene>
<dbReference type="Proteomes" id="UP000189670">
    <property type="component" value="Unassembled WGS sequence"/>
</dbReference>
<accession>A0A1V1P2W4</accession>
<name>A0A1V1P2W4_9BACT</name>
<evidence type="ECO:0000313" key="2">
    <source>
        <dbReference type="EMBL" id="ETR69148.1"/>
    </source>
</evidence>
<feature type="domain" description="Polysaccharide biosynthesis enzyme WcbI" evidence="1">
    <location>
        <begin position="4"/>
        <end position="201"/>
    </location>
</feature>